<feature type="compositionally biased region" description="Polar residues" evidence="1">
    <location>
        <begin position="227"/>
        <end position="237"/>
    </location>
</feature>
<dbReference type="EMBL" id="KV454543">
    <property type="protein sequence ID" value="ODV66259.1"/>
    <property type="molecule type" value="Genomic_DNA"/>
</dbReference>
<sequence>MSVTSLASVLPDEATKVVGSTDSMVSSAPVSSIHSPSSVRKVSGTGHKFPASSISQTASFTSMDLTKGVSSTIYGSLTTVASFTRASVSVTGSPSSSVSASFASEATGASATRGTRTNVVSPDVSTLTRSTSLLASSSGTSAPDVTSMTIAQTTASLESSSAFSSSIRKLISSTSVPESLSSSLISPDSGNSPSPEGLDNGPESNSGEGSNSINNFGNSSNDESEPGYNSNDGSTSGDEIGGLESSIPEADNSLGGNAADSNEASTRDADSQVTGISQSVAAAYTKFDSTTLTISTSKSPNMASYSVISYDGGVTIQIPTILSALALFLSIFL</sequence>
<evidence type="ECO:0000313" key="3">
    <source>
        <dbReference type="Proteomes" id="UP000095085"/>
    </source>
</evidence>
<proteinExistence type="predicted"/>
<keyword evidence="3" id="KW-1185">Reference proteome</keyword>
<feature type="compositionally biased region" description="Low complexity" evidence="1">
    <location>
        <begin position="105"/>
        <end position="117"/>
    </location>
</feature>
<feature type="compositionally biased region" description="Low complexity" evidence="1">
    <location>
        <begin position="176"/>
        <end position="221"/>
    </location>
</feature>
<feature type="region of interest" description="Disordered" evidence="1">
    <location>
        <begin position="26"/>
        <end position="49"/>
    </location>
</feature>
<dbReference type="GeneID" id="30996230"/>
<dbReference type="Proteomes" id="UP000095085">
    <property type="component" value="Unassembled WGS sequence"/>
</dbReference>
<accession>A0A1E4RG71</accession>
<evidence type="ECO:0000313" key="2">
    <source>
        <dbReference type="EMBL" id="ODV66259.1"/>
    </source>
</evidence>
<protein>
    <submittedName>
        <fullName evidence="2">Uncharacterized protein</fullName>
    </submittedName>
</protein>
<feature type="compositionally biased region" description="Low complexity" evidence="1">
    <location>
        <begin position="26"/>
        <end position="43"/>
    </location>
</feature>
<reference evidence="3" key="1">
    <citation type="submission" date="2016-05" db="EMBL/GenBank/DDBJ databases">
        <title>Comparative genomics of biotechnologically important yeasts.</title>
        <authorList>
            <consortium name="DOE Joint Genome Institute"/>
            <person name="Riley R."/>
            <person name="Haridas S."/>
            <person name="Wolfe K.H."/>
            <person name="Lopes M.R."/>
            <person name="Hittinger C.T."/>
            <person name="Goker M."/>
            <person name="Salamov A."/>
            <person name="Wisecaver J."/>
            <person name="Long T.M."/>
            <person name="Aerts A.L."/>
            <person name="Barry K."/>
            <person name="Choi C."/>
            <person name="Clum A."/>
            <person name="Coughlan A.Y."/>
            <person name="Deshpande S."/>
            <person name="Douglass A.P."/>
            <person name="Hanson S.J."/>
            <person name="Klenk H.-P."/>
            <person name="Labutti K."/>
            <person name="Lapidus A."/>
            <person name="Lindquist E."/>
            <person name="Lipzen A."/>
            <person name="Meier-Kolthoff J.P."/>
            <person name="Ohm R.A."/>
            <person name="Otillar R.P."/>
            <person name="Pangilinan J."/>
            <person name="Peng Y."/>
            <person name="Rokas A."/>
            <person name="Rosa C.A."/>
            <person name="Scheuner C."/>
            <person name="Sibirny A.A."/>
            <person name="Slot J.C."/>
            <person name="Stielow J.B."/>
            <person name="Sun H."/>
            <person name="Kurtzman C.P."/>
            <person name="Blackwell M."/>
            <person name="Grigoriev I.V."/>
            <person name="Jeffries T.W."/>
        </authorList>
    </citation>
    <scope>NUCLEOTIDE SEQUENCE [LARGE SCALE GENOMIC DNA]</scope>
    <source>
        <strain evidence="3">NRRL Y-1933</strain>
    </source>
</reference>
<feature type="region of interest" description="Disordered" evidence="1">
    <location>
        <begin position="176"/>
        <end position="272"/>
    </location>
</feature>
<organism evidence="2 3">
    <name type="scientific">Hyphopichia burtonii NRRL Y-1933</name>
    <dbReference type="NCBI Taxonomy" id="984485"/>
    <lineage>
        <taxon>Eukaryota</taxon>
        <taxon>Fungi</taxon>
        <taxon>Dikarya</taxon>
        <taxon>Ascomycota</taxon>
        <taxon>Saccharomycotina</taxon>
        <taxon>Pichiomycetes</taxon>
        <taxon>Debaryomycetaceae</taxon>
        <taxon>Hyphopichia</taxon>
    </lineage>
</organism>
<gene>
    <name evidence="2" type="ORF">HYPBUDRAFT_153701</name>
</gene>
<dbReference type="RefSeq" id="XP_020075326.1">
    <property type="nucleotide sequence ID" value="XM_020221681.1"/>
</dbReference>
<dbReference type="AlphaFoldDB" id="A0A1E4RG71"/>
<name>A0A1E4RG71_9ASCO</name>
<feature type="region of interest" description="Disordered" evidence="1">
    <location>
        <begin position="105"/>
        <end position="126"/>
    </location>
</feature>
<evidence type="ECO:0000256" key="1">
    <source>
        <dbReference type="SAM" id="MobiDB-lite"/>
    </source>
</evidence>